<dbReference type="Pfam" id="PF00239">
    <property type="entry name" value="Resolvase"/>
    <property type="match status" value="1"/>
</dbReference>
<dbReference type="CDD" id="cd03768">
    <property type="entry name" value="SR_ResInv"/>
    <property type="match status" value="1"/>
</dbReference>
<protein>
    <submittedName>
        <fullName evidence="9">DNA invertase Pin-like site-specific DNA recombinase</fullName>
    </submittedName>
</protein>
<dbReference type="PROSITE" id="PS00397">
    <property type="entry name" value="RECOMBINASES_1"/>
    <property type="match status" value="1"/>
</dbReference>
<sequence>MKFGYARVSTHEQILDLQIDALKAAGCERIYQEKASGSKAERPELMRMLDQLRTGDTVIIWKLDRLGRSLAHLIKLVSDLEDQGVGLLSLNDPIDTTTPQGRLVFRIFASLAEFERDVIRERTMAGVASARRRGRLLGRPKGLTKNAEQKARLAESLYKDENFSVEQIARELRISKTTLYKYLRHRGVSIGLPPN</sequence>
<dbReference type="PROSITE" id="PS51736">
    <property type="entry name" value="RECOMBINASES_3"/>
    <property type="match status" value="1"/>
</dbReference>
<dbReference type="EMBL" id="PVTE01000015">
    <property type="protein sequence ID" value="PRY35076.1"/>
    <property type="molecule type" value="Genomic_DNA"/>
</dbReference>
<dbReference type="PANTHER" id="PTHR30461:SF2">
    <property type="entry name" value="SERINE RECOMBINASE PINE-RELATED"/>
    <property type="match status" value="1"/>
</dbReference>
<accession>A0A2T0SNW9</accession>
<keyword evidence="2" id="KW-0229">DNA integration</keyword>
<comment type="similarity">
    <text evidence="1">Belongs to the site-specific recombinase resolvase family.</text>
</comment>
<dbReference type="InterPro" id="IPR006119">
    <property type="entry name" value="Resolv_N"/>
</dbReference>
<feature type="domain" description="Resolvase/invertase-type recombinase catalytic" evidence="8">
    <location>
        <begin position="1"/>
        <end position="134"/>
    </location>
</feature>
<dbReference type="GO" id="GO:0015074">
    <property type="term" value="P:DNA integration"/>
    <property type="evidence" value="ECO:0007669"/>
    <property type="project" value="UniProtKB-KW"/>
</dbReference>
<keyword evidence="10" id="KW-1185">Reference proteome</keyword>
<dbReference type="OrthoDB" id="9797501at2"/>
<evidence type="ECO:0000256" key="4">
    <source>
        <dbReference type="ARBA" id="ARBA00023125"/>
    </source>
</evidence>
<keyword evidence="5" id="KW-0233">DNA recombination</keyword>
<evidence type="ECO:0000256" key="6">
    <source>
        <dbReference type="PIRSR" id="PIRSR606118-50"/>
    </source>
</evidence>
<feature type="active site" description="O-(5'-phospho-DNA)-serine intermediate" evidence="6 7">
    <location>
        <position position="9"/>
    </location>
</feature>
<dbReference type="InterPro" id="IPR036162">
    <property type="entry name" value="Resolvase-like_N_sf"/>
</dbReference>
<evidence type="ECO:0000256" key="3">
    <source>
        <dbReference type="ARBA" id="ARBA00023100"/>
    </source>
</evidence>
<evidence type="ECO:0000313" key="9">
    <source>
        <dbReference type="EMBL" id="PRY35076.1"/>
    </source>
</evidence>
<dbReference type="AlphaFoldDB" id="A0A2T0SNW9"/>
<dbReference type="SUPFAM" id="SSF53041">
    <property type="entry name" value="Resolvase-like"/>
    <property type="match status" value="1"/>
</dbReference>
<dbReference type="RefSeq" id="WP_106139210.1">
    <property type="nucleotide sequence ID" value="NZ_PVTE01000015.1"/>
</dbReference>
<dbReference type="PANTHER" id="PTHR30461">
    <property type="entry name" value="DNA-INVERTASE FROM LAMBDOID PROPHAGE"/>
    <property type="match status" value="1"/>
</dbReference>
<evidence type="ECO:0000313" key="10">
    <source>
        <dbReference type="Proteomes" id="UP000238375"/>
    </source>
</evidence>
<gene>
    <name evidence="9" type="ORF">CLV58_115159</name>
</gene>
<dbReference type="InterPro" id="IPR006120">
    <property type="entry name" value="Resolvase_HTH_dom"/>
</dbReference>
<dbReference type="Gene3D" id="1.10.10.60">
    <property type="entry name" value="Homeodomain-like"/>
    <property type="match status" value="1"/>
</dbReference>
<keyword evidence="4" id="KW-0238">DNA-binding</keyword>
<dbReference type="Pfam" id="PF02796">
    <property type="entry name" value="HTH_7"/>
    <property type="match status" value="1"/>
</dbReference>
<evidence type="ECO:0000256" key="7">
    <source>
        <dbReference type="PROSITE-ProRule" id="PRU10137"/>
    </source>
</evidence>
<dbReference type="PROSITE" id="PS00398">
    <property type="entry name" value="RECOMBINASES_2"/>
    <property type="match status" value="1"/>
</dbReference>
<dbReference type="GO" id="GO:0003677">
    <property type="term" value="F:DNA binding"/>
    <property type="evidence" value="ECO:0007669"/>
    <property type="project" value="UniProtKB-KW"/>
</dbReference>
<proteinExistence type="inferred from homology"/>
<evidence type="ECO:0000256" key="5">
    <source>
        <dbReference type="ARBA" id="ARBA00023172"/>
    </source>
</evidence>
<dbReference type="SMART" id="SM00857">
    <property type="entry name" value="Resolvase"/>
    <property type="match status" value="1"/>
</dbReference>
<dbReference type="Proteomes" id="UP000238375">
    <property type="component" value="Unassembled WGS sequence"/>
</dbReference>
<evidence type="ECO:0000256" key="2">
    <source>
        <dbReference type="ARBA" id="ARBA00022908"/>
    </source>
</evidence>
<dbReference type="InterPro" id="IPR050639">
    <property type="entry name" value="SSR_resolvase"/>
</dbReference>
<dbReference type="InterPro" id="IPR006118">
    <property type="entry name" value="Recombinase_CS"/>
</dbReference>
<name>A0A2T0SNW9_9BACT</name>
<comment type="caution">
    <text evidence="9">The sequence shown here is derived from an EMBL/GenBank/DDBJ whole genome shotgun (WGS) entry which is preliminary data.</text>
</comment>
<dbReference type="FunFam" id="3.40.50.1390:FF:000001">
    <property type="entry name" value="DNA recombinase"/>
    <property type="match status" value="1"/>
</dbReference>
<dbReference type="Gene3D" id="3.40.50.1390">
    <property type="entry name" value="Resolvase, N-terminal catalytic domain"/>
    <property type="match status" value="1"/>
</dbReference>
<reference evidence="9 10" key="1">
    <citation type="submission" date="2018-03" db="EMBL/GenBank/DDBJ databases">
        <title>Genomic Encyclopedia of Archaeal and Bacterial Type Strains, Phase II (KMG-II): from individual species to whole genera.</title>
        <authorList>
            <person name="Goeker M."/>
        </authorList>
    </citation>
    <scope>NUCLEOTIDE SEQUENCE [LARGE SCALE GENOMIC DNA]</scope>
    <source>
        <strain evidence="9 10">DSM 28354</strain>
    </source>
</reference>
<evidence type="ECO:0000256" key="1">
    <source>
        <dbReference type="ARBA" id="ARBA00009913"/>
    </source>
</evidence>
<keyword evidence="3" id="KW-0230">DNA invertase</keyword>
<evidence type="ECO:0000259" key="8">
    <source>
        <dbReference type="PROSITE" id="PS51736"/>
    </source>
</evidence>
<organism evidence="9 10">
    <name type="scientific">Spirosoma oryzae</name>
    <dbReference type="NCBI Taxonomy" id="1469603"/>
    <lineage>
        <taxon>Bacteria</taxon>
        <taxon>Pseudomonadati</taxon>
        <taxon>Bacteroidota</taxon>
        <taxon>Cytophagia</taxon>
        <taxon>Cytophagales</taxon>
        <taxon>Cytophagaceae</taxon>
        <taxon>Spirosoma</taxon>
    </lineage>
</organism>
<dbReference type="GO" id="GO:0000150">
    <property type="term" value="F:DNA strand exchange activity"/>
    <property type="evidence" value="ECO:0007669"/>
    <property type="project" value="UniProtKB-KW"/>
</dbReference>